<feature type="domain" description="DUF6456" evidence="1">
    <location>
        <begin position="140"/>
        <end position="275"/>
    </location>
</feature>
<dbReference type="PATRIC" id="fig|1675527.3.peg.1905"/>
<dbReference type="Proteomes" id="UP000037178">
    <property type="component" value="Unassembled WGS sequence"/>
</dbReference>
<dbReference type="EMBL" id="LFTY01000002">
    <property type="protein sequence ID" value="KMW56852.1"/>
    <property type="molecule type" value="Genomic_DNA"/>
</dbReference>
<evidence type="ECO:0000313" key="2">
    <source>
        <dbReference type="EMBL" id="KMW56852.1"/>
    </source>
</evidence>
<dbReference type="EC" id="1.4.1.13" evidence="2"/>
<keyword evidence="3" id="KW-1185">Reference proteome</keyword>
<name>A0A0J9E2D6_9RHOB</name>
<dbReference type="RefSeq" id="WP_326973176.1">
    <property type="nucleotide sequence ID" value="NZ_LFTY01000002.1"/>
</dbReference>
<proteinExistence type="predicted"/>
<dbReference type="InterPro" id="IPR045599">
    <property type="entry name" value="DUF6456"/>
</dbReference>
<gene>
    <name evidence="2" type="ORF">AIOL_001809</name>
</gene>
<reference evidence="2 3" key="1">
    <citation type="submission" date="2015-06" db="EMBL/GenBank/DDBJ databases">
        <title>Draft genome sequence of an Alphaproteobacteria species associated to the Mediterranean sponge Oscarella lobularis.</title>
        <authorList>
            <person name="Jourda C."/>
            <person name="Santini S."/>
            <person name="Claverie J.-M."/>
        </authorList>
    </citation>
    <scope>NUCLEOTIDE SEQUENCE [LARGE SCALE GENOMIC DNA]</scope>
    <source>
        <strain evidence="2">IGS</strain>
    </source>
</reference>
<dbReference type="STRING" id="1675527.AIOL_001809"/>
<dbReference type="GO" id="GO:0004355">
    <property type="term" value="F:glutamate synthase (NADPH) activity"/>
    <property type="evidence" value="ECO:0007669"/>
    <property type="project" value="UniProtKB-EC"/>
</dbReference>
<sequence>MIATKRAETLPDTANLETEARRILRRLCEPEACLAIAPKMEKAVVVRELPDGRTIRTAVLDRAIAEAFVVKDWIELSGNGKVTRYGISSAGRAALKRLLSEHEASRQGLAEAPAAFGDQHRDYAEREVRQGEAKQTKRIRYNALESPLSAIARRKGKDGKPFLSSELVAAGERLREDFELAQIGPRVAQNWDRFLTAGDRNAMRPGGGPAQGPEGARARVADALEELGAGLGDVALRVCCFLEGMEQAEKRMGWAARSGKIVLKIALQRLARHYEAQGAGSAMIG</sequence>
<dbReference type="Pfam" id="PF20057">
    <property type="entry name" value="DUF6456"/>
    <property type="match status" value="1"/>
</dbReference>
<comment type="caution">
    <text evidence="2">The sequence shown here is derived from an EMBL/GenBank/DDBJ whole genome shotgun (WGS) entry which is preliminary data.</text>
</comment>
<protein>
    <submittedName>
        <fullName evidence="2">Glutamate synthase [NADPH] large chain</fullName>
        <ecNumber evidence="2">1.4.1.13</ecNumber>
    </submittedName>
</protein>
<evidence type="ECO:0000259" key="1">
    <source>
        <dbReference type="Pfam" id="PF20057"/>
    </source>
</evidence>
<accession>A0A0J9E2D6</accession>
<organism evidence="2 3">
    <name type="scientific">Candidatus Rhodobacter oscarellae</name>
    <dbReference type="NCBI Taxonomy" id="1675527"/>
    <lineage>
        <taxon>Bacteria</taxon>
        <taxon>Pseudomonadati</taxon>
        <taxon>Pseudomonadota</taxon>
        <taxon>Alphaproteobacteria</taxon>
        <taxon>Rhodobacterales</taxon>
        <taxon>Rhodobacter group</taxon>
        <taxon>Rhodobacter</taxon>
    </lineage>
</organism>
<dbReference type="AlphaFoldDB" id="A0A0J9E2D6"/>
<evidence type="ECO:0000313" key="3">
    <source>
        <dbReference type="Proteomes" id="UP000037178"/>
    </source>
</evidence>
<keyword evidence="2" id="KW-0560">Oxidoreductase</keyword>